<dbReference type="InterPro" id="IPR041413">
    <property type="entry name" value="MLTR_LBD"/>
</dbReference>
<keyword evidence="3" id="KW-1185">Reference proteome</keyword>
<organism evidence="2 3">
    <name type="scientific">Nocardia jiangsuensis</name>
    <dbReference type="NCBI Taxonomy" id="1691563"/>
    <lineage>
        <taxon>Bacteria</taxon>
        <taxon>Bacillati</taxon>
        <taxon>Actinomycetota</taxon>
        <taxon>Actinomycetes</taxon>
        <taxon>Mycobacteriales</taxon>
        <taxon>Nocardiaceae</taxon>
        <taxon>Nocardia</taxon>
    </lineage>
</organism>
<evidence type="ECO:0000313" key="3">
    <source>
        <dbReference type="Proteomes" id="UP001595696"/>
    </source>
</evidence>
<dbReference type="EMBL" id="JBHSAX010000006">
    <property type="protein sequence ID" value="MFC3961813.1"/>
    <property type="molecule type" value="Genomic_DNA"/>
</dbReference>
<reference evidence="3" key="1">
    <citation type="journal article" date="2019" name="Int. J. Syst. Evol. Microbiol.">
        <title>The Global Catalogue of Microorganisms (GCM) 10K type strain sequencing project: providing services to taxonomists for standard genome sequencing and annotation.</title>
        <authorList>
            <consortium name="The Broad Institute Genomics Platform"/>
            <consortium name="The Broad Institute Genome Sequencing Center for Infectious Disease"/>
            <person name="Wu L."/>
            <person name="Ma J."/>
        </authorList>
    </citation>
    <scope>NUCLEOTIDE SEQUENCE [LARGE SCALE GENOMIC DNA]</scope>
    <source>
        <strain evidence="3">CGMCC 4.7330</strain>
    </source>
</reference>
<dbReference type="PANTHER" id="PTHR35010:SF2">
    <property type="entry name" value="BLL4672 PROTEIN"/>
    <property type="match status" value="1"/>
</dbReference>
<gene>
    <name evidence="2" type="ORF">ACFO0B_07410</name>
</gene>
<dbReference type="Gene3D" id="1.10.260.40">
    <property type="entry name" value="lambda repressor-like DNA-binding domains"/>
    <property type="match status" value="1"/>
</dbReference>
<dbReference type="SUPFAM" id="SSF47413">
    <property type="entry name" value="lambda repressor-like DNA-binding domains"/>
    <property type="match status" value="1"/>
</dbReference>
<accession>A0ABV8DP23</accession>
<dbReference type="Pfam" id="PF13560">
    <property type="entry name" value="HTH_31"/>
    <property type="match status" value="1"/>
</dbReference>
<comment type="caution">
    <text evidence="2">The sequence shown here is derived from an EMBL/GenBank/DDBJ whole genome shotgun (WGS) entry which is preliminary data.</text>
</comment>
<proteinExistence type="predicted"/>
<dbReference type="InterPro" id="IPR010982">
    <property type="entry name" value="Lambda_DNA-bd_dom_sf"/>
</dbReference>
<dbReference type="RefSeq" id="WP_378611564.1">
    <property type="nucleotide sequence ID" value="NZ_JBHSAX010000006.1"/>
</dbReference>
<dbReference type="Pfam" id="PF17765">
    <property type="entry name" value="MLTR_LBD"/>
    <property type="match status" value="1"/>
</dbReference>
<dbReference type="Proteomes" id="UP001595696">
    <property type="component" value="Unassembled WGS sequence"/>
</dbReference>
<name>A0ABV8DP23_9NOCA</name>
<dbReference type="Gene3D" id="3.30.450.180">
    <property type="match status" value="1"/>
</dbReference>
<sequence length="276" mass="30439">MSGNRFAEFLVARRAELRPADVGLPGAGRRRTPGLRREEVAVRAGVSVDYLARLEQGRDINPSLAIVDALAGALLLDDAQRHHFGLLALTAGREERCPGAHAPARVVPESVEAILRALDPTPAFVLGRGLTVLAGNPAWEEFAEPLGLLEHPADLAYWVFRNEAAHRVLRNRAAVAEAFTAMLYRASIRWPADRELREIIDDLRQLPEFAQRWAPRLAARPAPTPLRLEHPVHGAVTITAETLETQGDHTVVVWLPDRALAREPGLRLVRDRAANE</sequence>
<protein>
    <submittedName>
        <fullName evidence="2">Helix-turn-helix transcriptional regulator</fullName>
    </submittedName>
</protein>
<evidence type="ECO:0000313" key="2">
    <source>
        <dbReference type="EMBL" id="MFC3961813.1"/>
    </source>
</evidence>
<evidence type="ECO:0000259" key="1">
    <source>
        <dbReference type="PROSITE" id="PS50943"/>
    </source>
</evidence>
<dbReference type="SMART" id="SM00530">
    <property type="entry name" value="HTH_XRE"/>
    <property type="match status" value="1"/>
</dbReference>
<dbReference type="PANTHER" id="PTHR35010">
    <property type="entry name" value="BLL4672 PROTEIN-RELATED"/>
    <property type="match status" value="1"/>
</dbReference>
<dbReference type="InterPro" id="IPR001387">
    <property type="entry name" value="Cro/C1-type_HTH"/>
</dbReference>
<dbReference type="PROSITE" id="PS50943">
    <property type="entry name" value="HTH_CROC1"/>
    <property type="match status" value="1"/>
</dbReference>
<feature type="domain" description="HTH cro/C1-type" evidence="1">
    <location>
        <begin position="34"/>
        <end position="79"/>
    </location>
</feature>
<dbReference type="CDD" id="cd00093">
    <property type="entry name" value="HTH_XRE"/>
    <property type="match status" value="1"/>
</dbReference>